<protein>
    <submittedName>
        <fullName evidence="2">Uncharacterized protein</fullName>
    </submittedName>
</protein>
<organism evidence="2 3">
    <name type="scientific">Baudoinia panamericana (strain UAMH 10762)</name>
    <name type="common">Angels' share fungus</name>
    <name type="synonym">Baudoinia compniacensis (strain UAMH 10762)</name>
    <dbReference type="NCBI Taxonomy" id="717646"/>
    <lineage>
        <taxon>Eukaryota</taxon>
        <taxon>Fungi</taxon>
        <taxon>Dikarya</taxon>
        <taxon>Ascomycota</taxon>
        <taxon>Pezizomycotina</taxon>
        <taxon>Dothideomycetes</taxon>
        <taxon>Dothideomycetidae</taxon>
        <taxon>Mycosphaerellales</taxon>
        <taxon>Teratosphaeriaceae</taxon>
        <taxon>Baudoinia</taxon>
    </lineage>
</organism>
<dbReference type="EMBL" id="KB445554">
    <property type="protein sequence ID" value="EMC97310.1"/>
    <property type="molecule type" value="Genomic_DNA"/>
</dbReference>
<evidence type="ECO:0000256" key="1">
    <source>
        <dbReference type="SAM" id="MobiDB-lite"/>
    </source>
</evidence>
<name>M2NEC6_BAUPA</name>
<sequence>MVEEQGFGAYKYAGFLSAFPSIHPRSSSGLVVAIVCFCYSGARWQSTFVFVACSVHLASGRLALVYCICNCLLWIEARAPVQDKSEGAFSPTVDLNDNVTLISVSVTLPPIKHVLDSIERPESFLTGSRGHTELVPPSVANLRYEYYPDMLAANSPMSYSSEASRSSDSPAYTPATSHRGSEAPFLARMRRGSSSSTVSTRRGTGRQPAGSRKSRKVVTAQRSTLRSASGAGAKLPKNVKERNARRNFTDIGRKVEDVLDLLLGCNWGAPYTQFSGNATSSGLRWDKMAIYAIVTSQFVDGIMQGYDAALRQDVVGNGFTDHFPARDRFCEQMRYKLTAALTKTREDHQVLKGSLLDDEDGEGACDHADKEKACCVHPGREDSDDWMTCRKTHRRKVMQTNFQARVNELARERARL</sequence>
<accession>M2NEC6</accession>
<feature type="compositionally biased region" description="Low complexity" evidence="1">
    <location>
        <begin position="157"/>
        <end position="169"/>
    </location>
</feature>
<feature type="region of interest" description="Disordered" evidence="1">
    <location>
        <begin position="157"/>
        <end position="238"/>
    </location>
</feature>
<gene>
    <name evidence="2" type="ORF">BAUCODRAFT_23630</name>
</gene>
<feature type="compositionally biased region" description="Low complexity" evidence="1">
    <location>
        <begin position="192"/>
        <end position="206"/>
    </location>
</feature>
<reference evidence="2 3" key="1">
    <citation type="journal article" date="2012" name="PLoS Pathog.">
        <title>Diverse lifestyles and strategies of plant pathogenesis encoded in the genomes of eighteen Dothideomycetes fungi.</title>
        <authorList>
            <person name="Ohm R.A."/>
            <person name="Feau N."/>
            <person name="Henrissat B."/>
            <person name="Schoch C.L."/>
            <person name="Horwitz B.A."/>
            <person name="Barry K.W."/>
            <person name="Condon B.J."/>
            <person name="Copeland A.C."/>
            <person name="Dhillon B."/>
            <person name="Glaser F."/>
            <person name="Hesse C.N."/>
            <person name="Kosti I."/>
            <person name="LaButti K."/>
            <person name="Lindquist E.A."/>
            <person name="Lucas S."/>
            <person name="Salamov A.A."/>
            <person name="Bradshaw R.E."/>
            <person name="Ciuffetti L."/>
            <person name="Hamelin R.C."/>
            <person name="Kema G.H.J."/>
            <person name="Lawrence C."/>
            <person name="Scott J.A."/>
            <person name="Spatafora J.W."/>
            <person name="Turgeon B.G."/>
            <person name="de Wit P.J.G.M."/>
            <person name="Zhong S."/>
            <person name="Goodwin S.B."/>
            <person name="Grigoriev I.V."/>
        </authorList>
    </citation>
    <scope>NUCLEOTIDE SEQUENCE [LARGE SCALE GENOMIC DNA]</scope>
    <source>
        <strain evidence="2 3">UAMH 10762</strain>
    </source>
</reference>
<dbReference type="RefSeq" id="XP_007675132.1">
    <property type="nucleotide sequence ID" value="XM_007676942.1"/>
</dbReference>
<evidence type="ECO:0000313" key="3">
    <source>
        <dbReference type="Proteomes" id="UP000011761"/>
    </source>
</evidence>
<dbReference type="HOGENOM" id="CLU_660533_0_0_1"/>
<dbReference type="KEGG" id="bcom:BAUCODRAFT_23630"/>
<dbReference type="Proteomes" id="UP000011761">
    <property type="component" value="Unassembled WGS sequence"/>
</dbReference>
<evidence type="ECO:0000313" key="2">
    <source>
        <dbReference type="EMBL" id="EMC97310.1"/>
    </source>
</evidence>
<dbReference type="AlphaFoldDB" id="M2NEC6"/>
<dbReference type="GeneID" id="19110063"/>
<proteinExistence type="predicted"/>
<keyword evidence="3" id="KW-1185">Reference proteome</keyword>